<dbReference type="Proteomes" id="UP000698800">
    <property type="component" value="Unassembled WGS sequence"/>
</dbReference>
<gene>
    <name evidence="4" type="ORF">FGG08_007372</name>
</gene>
<keyword evidence="3" id="KW-0472">Membrane</keyword>
<evidence type="ECO:0000313" key="4">
    <source>
        <dbReference type="EMBL" id="KAH0534025.1"/>
    </source>
</evidence>
<comment type="similarity">
    <text evidence="1">Belongs to the fungal fucose-specific lectin family.</text>
</comment>
<dbReference type="OrthoDB" id="5428293at2759"/>
<evidence type="ECO:0000313" key="5">
    <source>
        <dbReference type="Proteomes" id="UP000698800"/>
    </source>
</evidence>
<feature type="region of interest" description="Disordered" evidence="2">
    <location>
        <begin position="53"/>
        <end position="76"/>
    </location>
</feature>
<organism evidence="4 5">
    <name type="scientific">Glutinoglossum americanum</name>
    <dbReference type="NCBI Taxonomy" id="1670608"/>
    <lineage>
        <taxon>Eukaryota</taxon>
        <taxon>Fungi</taxon>
        <taxon>Dikarya</taxon>
        <taxon>Ascomycota</taxon>
        <taxon>Pezizomycotina</taxon>
        <taxon>Geoglossomycetes</taxon>
        <taxon>Geoglossales</taxon>
        <taxon>Geoglossaceae</taxon>
        <taxon>Glutinoglossum</taxon>
    </lineage>
</organism>
<comment type="caution">
    <text evidence="4">The sequence shown here is derived from an EMBL/GenBank/DDBJ whole genome shotgun (WGS) entry which is preliminary data.</text>
</comment>
<keyword evidence="3" id="KW-1133">Transmembrane helix</keyword>
<proteinExistence type="inferred from homology"/>
<feature type="region of interest" description="Disordered" evidence="2">
    <location>
        <begin position="195"/>
        <end position="353"/>
    </location>
</feature>
<dbReference type="EMBL" id="JAGHQL010000288">
    <property type="protein sequence ID" value="KAH0534025.1"/>
    <property type="molecule type" value="Genomic_DNA"/>
</dbReference>
<keyword evidence="5" id="KW-1185">Reference proteome</keyword>
<feature type="compositionally biased region" description="Polar residues" evidence="2">
    <location>
        <begin position="320"/>
        <end position="330"/>
    </location>
</feature>
<dbReference type="AlphaFoldDB" id="A0A9P8HZF9"/>
<sequence length="731" mass="76597">MAAGESDGQTAAKEMPSAFLESTFCATLGSLSPNTLLKLQLLAAHSNRLIPSRINTTPGYKGQKMRQQHTDPLGVPPEGDILFRVVSSGALTRQVTTPGQGNTSPTHPQELPADAVLQELPADPTASRELPADPTHAVSPELPTDGQGQGNTSPADPPPQGLSADPTHAVSQELPADAISQELPAVPAVSAVSRELPTDGQGRGNISPADPPPRGLSADPTHAVSRELPTDGRGQGNTSSADPPTQELSADPTQAVSQELLADGQGQSNTSSADPPPQGLSADPTQAVSQELLADGQGQSNTSPADPTHAASQELPDRQGQGNTSPTVSRNLLAGPQNGDHQLLAHSSDDHHKGLLSGPRIRRASVQRYIWILLGLGLFIVALAVIITLSVLLRPKATPKIALTVTTVAATSTPPLTDSGLDIAPIVLGAPFSISPQNETKLVYNSEGGKICIRTKSQSSWSSSAQCVEGANPKNNTPLTILDWLGGPSIYFFTNKNSLSGIDYIPKTGGWRLSSITNEKITAHNLSQIASCTWRNGTAARVYYQVPNKQVWEFGMDDYRDQAWRNGSAVGFMGEAVEGSGIGVTRWINNTAEVEELFFEVISGGIQGKMYAQGKWIPEPYSVNGAAGGILDGSSITATTVGASAGTVYLSYVAKSGFLELQTRGTTNVSTYGDFGSPNQIAGGDGHPRAGLTAIDSSGRPVIYFVNGRKLMELSSSSNSNLSIEWSGVEI</sequence>
<feature type="region of interest" description="Disordered" evidence="2">
    <location>
        <begin position="125"/>
        <end position="167"/>
    </location>
</feature>
<evidence type="ECO:0000256" key="1">
    <source>
        <dbReference type="ARBA" id="ARBA00009042"/>
    </source>
</evidence>
<dbReference type="Gene3D" id="2.120.10.70">
    <property type="entry name" value="Fucose-specific lectin"/>
    <property type="match status" value="1"/>
</dbReference>
<dbReference type="Pfam" id="PF07938">
    <property type="entry name" value="Fungal_lectin"/>
    <property type="match status" value="1"/>
</dbReference>
<reference evidence="4" key="1">
    <citation type="submission" date="2021-03" db="EMBL/GenBank/DDBJ databases">
        <title>Comparative genomics and phylogenomic investigation of the class Geoglossomycetes provide insights into ecological specialization and systematics.</title>
        <authorList>
            <person name="Melie T."/>
            <person name="Pirro S."/>
            <person name="Miller A.N."/>
            <person name="Quandt A."/>
        </authorList>
    </citation>
    <scope>NUCLEOTIDE SEQUENCE</scope>
    <source>
        <strain evidence="4">GBOQ0MN5Z8</strain>
    </source>
</reference>
<feature type="compositionally biased region" description="Polar residues" evidence="2">
    <location>
        <begin position="236"/>
        <end position="257"/>
    </location>
</feature>
<evidence type="ECO:0000256" key="3">
    <source>
        <dbReference type="SAM" id="Phobius"/>
    </source>
</evidence>
<dbReference type="SUPFAM" id="SSF89372">
    <property type="entry name" value="Fucose-specific lectin"/>
    <property type="match status" value="1"/>
</dbReference>
<evidence type="ECO:0000256" key="2">
    <source>
        <dbReference type="SAM" id="MobiDB-lite"/>
    </source>
</evidence>
<evidence type="ECO:0008006" key="6">
    <source>
        <dbReference type="Google" id="ProtNLM"/>
    </source>
</evidence>
<dbReference type="InterPro" id="IPR012475">
    <property type="entry name" value="Fungal_lectin"/>
</dbReference>
<name>A0A9P8HZF9_9PEZI</name>
<feature type="transmembrane region" description="Helical" evidence="3">
    <location>
        <begin position="369"/>
        <end position="393"/>
    </location>
</feature>
<protein>
    <recommendedName>
        <fullName evidence="6">Fucose-specific lectin</fullName>
    </recommendedName>
</protein>
<accession>A0A9P8HZF9</accession>
<keyword evidence="3" id="KW-0812">Transmembrane</keyword>